<proteinExistence type="predicted"/>
<feature type="non-terminal residue" evidence="2">
    <location>
        <position position="113"/>
    </location>
</feature>
<dbReference type="EMBL" id="HACM01002188">
    <property type="protein sequence ID" value="CRZ02630.1"/>
    <property type="molecule type" value="Transcribed_RNA"/>
</dbReference>
<name>A0A0H5QKF6_9EUKA</name>
<accession>A0A0H5QKF6</accession>
<feature type="region of interest" description="Disordered" evidence="1">
    <location>
        <begin position="90"/>
        <end position="113"/>
    </location>
</feature>
<reference evidence="2" key="1">
    <citation type="submission" date="2015-04" db="EMBL/GenBank/DDBJ databases">
        <title>The genome sequence of the plant pathogenic Rhizarian Plasmodiophora brassicae reveals insights in its biotrophic life cycle and the origin of chitin synthesis.</title>
        <authorList>
            <person name="Schwelm A."/>
            <person name="Fogelqvist J."/>
            <person name="Knaust A."/>
            <person name="Julke S."/>
            <person name="Lilja T."/>
            <person name="Dhandapani V."/>
            <person name="Bonilla-Rosso G."/>
            <person name="Karlsson M."/>
            <person name="Shevchenko A."/>
            <person name="Choi S.R."/>
            <person name="Kim H.G."/>
            <person name="Park J.Y."/>
            <person name="Lim Y.P."/>
            <person name="Ludwig-Muller J."/>
            <person name="Dixelius C."/>
        </authorList>
    </citation>
    <scope>NUCLEOTIDE SEQUENCE</scope>
    <source>
        <tissue evidence="2">Potato root galls</tissue>
    </source>
</reference>
<protein>
    <submittedName>
        <fullName evidence="2">Uncharacterized protein</fullName>
    </submittedName>
</protein>
<feature type="compositionally biased region" description="Polar residues" evidence="1">
    <location>
        <begin position="90"/>
        <end position="105"/>
    </location>
</feature>
<sequence>MNDYEKTQDEFDQFGGALVQIEMELVVDELGKLWHSEQGVDSQPLITAIDPVQWERRQRQDIELAIVEVVEFEFPRAGLHIAITFGRTQAESQNDINDQNQVENKAQQDDVDG</sequence>
<evidence type="ECO:0000256" key="1">
    <source>
        <dbReference type="SAM" id="MobiDB-lite"/>
    </source>
</evidence>
<organism evidence="2">
    <name type="scientific">Spongospora subterranea</name>
    <dbReference type="NCBI Taxonomy" id="70186"/>
    <lineage>
        <taxon>Eukaryota</taxon>
        <taxon>Sar</taxon>
        <taxon>Rhizaria</taxon>
        <taxon>Endomyxa</taxon>
        <taxon>Phytomyxea</taxon>
        <taxon>Plasmodiophorida</taxon>
        <taxon>Plasmodiophoridae</taxon>
        <taxon>Spongospora</taxon>
    </lineage>
</organism>
<evidence type="ECO:0000313" key="2">
    <source>
        <dbReference type="EMBL" id="CRZ02630.1"/>
    </source>
</evidence>
<dbReference type="AlphaFoldDB" id="A0A0H5QKF6"/>